<keyword evidence="1" id="KW-1133">Transmembrane helix</keyword>
<organism evidence="2 3">
    <name type="scientific">Enterovibrio gelatinilyticus</name>
    <dbReference type="NCBI Taxonomy" id="2899819"/>
    <lineage>
        <taxon>Bacteria</taxon>
        <taxon>Pseudomonadati</taxon>
        <taxon>Pseudomonadota</taxon>
        <taxon>Gammaproteobacteria</taxon>
        <taxon>Vibrionales</taxon>
        <taxon>Vibrionaceae</taxon>
        <taxon>Enterovibrio</taxon>
    </lineage>
</organism>
<keyword evidence="1" id="KW-0472">Membrane</keyword>
<comment type="caution">
    <text evidence="2">The sequence shown here is derived from an EMBL/GenBank/DDBJ whole genome shotgun (WGS) entry which is preliminary data.</text>
</comment>
<dbReference type="EMBL" id="JAJUBC010000012">
    <property type="protein sequence ID" value="MDD1793918.1"/>
    <property type="molecule type" value="Genomic_DNA"/>
</dbReference>
<proteinExistence type="predicted"/>
<evidence type="ECO:0000256" key="1">
    <source>
        <dbReference type="SAM" id="Phobius"/>
    </source>
</evidence>
<keyword evidence="3" id="KW-1185">Reference proteome</keyword>
<protein>
    <submittedName>
        <fullName evidence="2">Uncharacterized protein</fullName>
    </submittedName>
</protein>
<gene>
    <name evidence="2" type="ORF">LRP50_12310</name>
</gene>
<keyword evidence="1" id="KW-0812">Transmembrane</keyword>
<dbReference type="RefSeq" id="WP_274164762.1">
    <property type="nucleotide sequence ID" value="NZ_JAJUBC010000012.1"/>
</dbReference>
<name>A0ABT5R0X6_9GAMM</name>
<accession>A0ABT5R0X6</accession>
<evidence type="ECO:0000313" key="2">
    <source>
        <dbReference type="EMBL" id="MDD1793918.1"/>
    </source>
</evidence>
<sequence>MNNLVRKIVKSIMPKDGILYTPEYHTDWEPVAVANESGEVYKTEAAYAVIQMDDGNTFYVPFIAPGFFAVPPEEVKEFTVHPISEELLNQFSAKETKKKNTIAFGLVSLLIVGLIAPSIIKSHREKEYNQAINIATNALIEEKNQEIRKDYQREQDRAALEDRIAEVTAATGDVYVLTNAPAPIQASLGPNHIGLGIGITSIAAAAIYDNNPARDFLDNEDKYGFTLMLALPEDEIRFPQSRIAFTKAESQEIDPETPVLTVTVSTKYSDTEIDAMIANNPNLGSRQELEKFEPALIDGYIRQQYWVTPKELETGTLTFSNIHLQNRSFDMENTRYFVSATNGRLPLEEQKALIDQLRGKFGIPTEALSRCCSWQQVTFQ</sequence>
<dbReference type="Proteomes" id="UP001149400">
    <property type="component" value="Unassembled WGS sequence"/>
</dbReference>
<evidence type="ECO:0000313" key="3">
    <source>
        <dbReference type="Proteomes" id="UP001149400"/>
    </source>
</evidence>
<feature type="transmembrane region" description="Helical" evidence="1">
    <location>
        <begin position="101"/>
        <end position="120"/>
    </location>
</feature>
<reference evidence="2" key="1">
    <citation type="submission" date="2021-12" db="EMBL/GenBank/DDBJ databases">
        <title>Enterovibrio ZSDZ35 sp. nov. and Enterovibrio ZSDZ42 sp. nov., isolated from coastal seawater in Qingdao.</title>
        <authorList>
            <person name="Zhang P."/>
        </authorList>
    </citation>
    <scope>NUCLEOTIDE SEQUENCE</scope>
    <source>
        <strain evidence="2">ZSDZ42</strain>
    </source>
</reference>